<feature type="domain" description="GAF" evidence="1">
    <location>
        <begin position="146"/>
        <end position="280"/>
    </location>
</feature>
<evidence type="ECO:0000313" key="5">
    <source>
        <dbReference type="Proteomes" id="UP000255421"/>
    </source>
</evidence>
<dbReference type="Gene3D" id="3.30.450.20">
    <property type="entry name" value="PAS domain"/>
    <property type="match status" value="1"/>
</dbReference>
<dbReference type="AlphaFoldDB" id="A0A1H1D3Y0"/>
<proteinExistence type="predicted"/>
<protein>
    <submittedName>
        <fullName evidence="3">GAF domain-containing protein</fullName>
    </submittedName>
</protein>
<dbReference type="Gene3D" id="3.30.450.40">
    <property type="match status" value="1"/>
</dbReference>
<name>A0A1H1D3Y0_9EURY</name>
<dbReference type="EMBL" id="FNKQ01000003">
    <property type="protein sequence ID" value="SDQ70868.1"/>
    <property type="molecule type" value="Genomic_DNA"/>
</dbReference>
<evidence type="ECO:0000313" key="3">
    <source>
        <dbReference type="EMBL" id="SDQ70868.1"/>
    </source>
</evidence>
<dbReference type="Pfam" id="PF13185">
    <property type="entry name" value="GAF_2"/>
    <property type="match status" value="1"/>
</dbReference>
<dbReference type="InterPro" id="IPR029016">
    <property type="entry name" value="GAF-like_dom_sf"/>
</dbReference>
<dbReference type="Proteomes" id="UP000199289">
    <property type="component" value="Unassembled WGS sequence"/>
</dbReference>
<dbReference type="Proteomes" id="UP000255421">
    <property type="component" value="Unassembled WGS sequence"/>
</dbReference>
<dbReference type="SUPFAM" id="SSF55781">
    <property type="entry name" value="GAF domain-like"/>
    <property type="match status" value="1"/>
</dbReference>
<dbReference type="SMART" id="SM00065">
    <property type="entry name" value="GAF"/>
    <property type="match status" value="1"/>
</dbReference>
<reference evidence="4" key="2">
    <citation type="submission" date="2016-10" db="EMBL/GenBank/DDBJ databases">
        <authorList>
            <person name="Varghese N."/>
            <person name="Submissions S."/>
        </authorList>
    </citation>
    <scope>NUCLEOTIDE SEQUENCE [LARGE SCALE GENOMIC DNA]</scope>
    <source>
        <strain evidence="4">CGMCC 1.12397</strain>
    </source>
</reference>
<accession>A0A1H1D3Y0</accession>
<reference evidence="2 5" key="3">
    <citation type="submission" date="2018-07" db="EMBL/GenBank/DDBJ databases">
        <title>Genome sequence of extremly halophilic archaeon Halopelagius longus strain BC12-B1.</title>
        <authorList>
            <person name="Zhang X."/>
        </authorList>
    </citation>
    <scope>NUCLEOTIDE SEQUENCE [LARGE SCALE GENOMIC DNA]</scope>
    <source>
        <strain evidence="2 5">BC12-B1</strain>
    </source>
</reference>
<organism evidence="3 4">
    <name type="scientific">Halopelagius longus</name>
    <dbReference type="NCBI Taxonomy" id="1236180"/>
    <lineage>
        <taxon>Archaea</taxon>
        <taxon>Methanobacteriati</taxon>
        <taxon>Methanobacteriota</taxon>
        <taxon>Stenosarchaea group</taxon>
        <taxon>Halobacteria</taxon>
        <taxon>Halobacteriales</taxon>
        <taxon>Haloferacaceae</taxon>
    </lineage>
</organism>
<keyword evidence="5" id="KW-1185">Reference proteome</keyword>
<dbReference type="InterPro" id="IPR003018">
    <property type="entry name" value="GAF"/>
</dbReference>
<gene>
    <name evidence="2" type="ORF">DWB78_05045</name>
    <name evidence="3" type="ORF">SAMN05216278_2204</name>
</gene>
<sequence length="407" mass="43850">MASGPSDTRVLVVTTGGDAAGEESDVASSLSAHLPGQTVVRSSSTAAEYLRELGPTVDCVVAVGADADVVWTISETDPSIPLVVYGEEVLYTHVDAVIPSTASIDDLVARVQTEVSESRETNHLEEVNAKLTALSRYAKQITGCETVHDVCDRTVEATHDALDFDFCVLAFVEGDQIVPCCSTLPMDAERPIDLGEGVAGRTLETGEPQVVADMQSDPDATFKEREFRSVVSVPVGDRGVLQVVADEADAYDEQDVEFLEILAGYTNEALARLERETALRDERDRFHAFFEALPVPVAYVEAERSGEASVREINAAYERTFPQAADALGEDAADAFPTTGERRLVSDRLRDADPADQQIERSVREAGVEPFTVVLVPLERIGLSASGYLVYVPGTVPSDETRTGYSS</sequence>
<dbReference type="OrthoDB" id="327291at2157"/>
<dbReference type="RefSeq" id="WP_092537300.1">
    <property type="nucleotide sequence ID" value="NZ_FNKQ01000003.1"/>
</dbReference>
<evidence type="ECO:0000313" key="2">
    <source>
        <dbReference type="EMBL" id="RDI71145.1"/>
    </source>
</evidence>
<evidence type="ECO:0000259" key="1">
    <source>
        <dbReference type="SMART" id="SM00065"/>
    </source>
</evidence>
<dbReference type="EMBL" id="QQST01000001">
    <property type="protein sequence ID" value="RDI71145.1"/>
    <property type="molecule type" value="Genomic_DNA"/>
</dbReference>
<reference evidence="3" key="1">
    <citation type="submission" date="2016-10" db="EMBL/GenBank/DDBJ databases">
        <authorList>
            <person name="de Groot N.N."/>
        </authorList>
    </citation>
    <scope>NUCLEOTIDE SEQUENCE [LARGE SCALE GENOMIC DNA]</scope>
    <source>
        <strain evidence="3">CGMCC 1.12397</strain>
    </source>
</reference>
<evidence type="ECO:0000313" key="4">
    <source>
        <dbReference type="Proteomes" id="UP000199289"/>
    </source>
</evidence>